<reference evidence="2 3" key="1">
    <citation type="submission" date="2018-11" db="EMBL/GenBank/DDBJ databases">
        <title>Genome sequence and assembly of Colletotrichum sidae.</title>
        <authorList>
            <person name="Gan P."/>
            <person name="Shirasu K."/>
        </authorList>
    </citation>
    <scope>NUCLEOTIDE SEQUENCE [LARGE SCALE GENOMIC DNA]</scope>
    <source>
        <strain evidence="2 3">CBS 518.97</strain>
    </source>
</reference>
<feature type="compositionally biased region" description="Acidic residues" evidence="1">
    <location>
        <begin position="978"/>
        <end position="987"/>
    </location>
</feature>
<feature type="compositionally biased region" description="Polar residues" evidence="1">
    <location>
        <begin position="696"/>
        <end position="714"/>
    </location>
</feature>
<keyword evidence="3" id="KW-1185">Reference proteome</keyword>
<feature type="compositionally biased region" description="Basic residues" evidence="1">
    <location>
        <begin position="254"/>
        <end position="265"/>
    </location>
</feature>
<feature type="compositionally biased region" description="Low complexity" evidence="1">
    <location>
        <begin position="1018"/>
        <end position="1032"/>
    </location>
</feature>
<feature type="compositionally biased region" description="Pro residues" evidence="1">
    <location>
        <begin position="855"/>
        <end position="867"/>
    </location>
</feature>
<feature type="compositionally biased region" description="Basic and acidic residues" evidence="1">
    <location>
        <begin position="1078"/>
        <end position="1089"/>
    </location>
</feature>
<feature type="compositionally biased region" description="Polar residues" evidence="1">
    <location>
        <begin position="91"/>
        <end position="110"/>
    </location>
</feature>
<feature type="compositionally biased region" description="Polar residues" evidence="1">
    <location>
        <begin position="750"/>
        <end position="759"/>
    </location>
</feature>
<feature type="region of interest" description="Disordered" evidence="1">
    <location>
        <begin position="564"/>
        <end position="597"/>
    </location>
</feature>
<organism evidence="2 3">
    <name type="scientific">Colletotrichum sidae</name>
    <dbReference type="NCBI Taxonomy" id="1347389"/>
    <lineage>
        <taxon>Eukaryota</taxon>
        <taxon>Fungi</taxon>
        <taxon>Dikarya</taxon>
        <taxon>Ascomycota</taxon>
        <taxon>Pezizomycotina</taxon>
        <taxon>Sordariomycetes</taxon>
        <taxon>Hypocreomycetidae</taxon>
        <taxon>Glomerellales</taxon>
        <taxon>Glomerellaceae</taxon>
        <taxon>Colletotrichum</taxon>
        <taxon>Colletotrichum orbiculare species complex</taxon>
    </lineage>
</organism>
<feature type="compositionally biased region" description="Basic and acidic residues" evidence="1">
    <location>
        <begin position="291"/>
        <end position="304"/>
    </location>
</feature>
<feature type="compositionally biased region" description="Basic and acidic residues" evidence="1">
    <location>
        <begin position="564"/>
        <end position="579"/>
    </location>
</feature>
<feature type="compositionally biased region" description="Low complexity" evidence="1">
    <location>
        <begin position="937"/>
        <end position="949"/>
    </location>
</feature>
<proteinExistence type="predicted"/>
<evidence type="ECO:0000313" key="2">
    <source>
        <dbReference type="EMBL" id="TEA13453.1"/>
    </source>
</evidence>
<feature type="compositionally biased region" description="Basic residues" evidence="1">
    <location>
        <begin position="1"/>
        <end position="10"/>
    </location>
</feature>
<evidence type="ECO:0000256" key="1">
    <source>
        <dbReference type="SAM" id="MobiDB-lite"/>
    </source>
</evidence>
<dbReference type="Proteomes" id="UP000295604">
    <property type="component" value="Unassembled WGS sequence"/>
</dbReference>
<feature type="compositionally biased region" description="Basic residues" evidence="1">
    <location>
        <begin position="638"/>
        <end position="649"/>
    </location>
</feature>
<feature type="compositionally biased region" description="Low complexity" evidence="1">
    <location>
        <begin position="36"/>
        <end position="55"/>
    </location>
</feature>
<feature type="compositionally biased region" description="Polar residues" evidence="1">
    <location>
        <begin position="1033"/>
        <end position="1045"/>
    </location>
</feature>
<dbReference type="EMBL" id="QAPF01000199">
    <property type="protein sequence ID" value="TEA13453.1"/>
    <property type="molecule type" value="Genomic_DNA"/>
</dbReference>
<feature type="compositionally biased region" description="Basic and acidic residues" evidence="1">
    <location>
        <begin position="424"/>
        <end position="435"/>
    </location>
</feature>
<name>A0A4V3I2D5_9PEZI</name>
<dbReference type="AlphaFoldDB" id="A0A4V3I2D5"/>
<comment type="caution">
    <text evidence="2">The sequence shown here is derived from an EMBL/GenBank/DDBJ whole genome shotgun (WGS) entry which is preliminary data.</text>
</comment>
<sequence>MFGGSRRNRRASQPLTAATANPAAATAAVSAFARRASSSSLVTAAAAANAALKARPTTPINVAEVETKRTRRRSVSASSHGSQDARKGLQRSHSQGSMTERTFRSRSPSPHRTPVPPAEDAPPVPTIPDNVRTKAGHPTRGRPTSLQLQPFRVASQKQNDGAGSWFGAATEGDLTNVRTSDAPVHDIQPESRNGASSEASGPSRYGSEVTAVEAPVPRKKSVRVSFDEENTKILGLSAEKSEHDSPVPLSPQTARRHWYTHLGRNRKQDSISFDDDELMKPRPALPSFGSVRDKKPREIEERPLVRPIEPPATDASAHEPSSELGDEPPSPSSDYNTNFGLESMAKNPANISRFREPLPPVVTSVEGSGYFSASITSSEDEDEPEIVQEPEPALPPAQVREEIIAAHPGMADDAAVGVVAAPQVDHRSPQPHEEALPLISIIQPTPTPKETKTTYEPLVEDTESEGDSVYSDAYEDLAEMEGDGFMSLDAVITAPVPDKVSQQLYEEVLNAPQESRQSPDTSETSSTVDTISTADFPIDDEWRHAKLYWRSLNIEKRKSLEREAKAVEKAEGELGKTDARQVSSTPDFTSAPSAATDDKWRHAKVYWRSLNIEKRKQLEREAAKEEAGTEGDLEEVARRKKTKRKKLARRNGLGQHSSPESETVHQTKPEPEVVTKEESPHRIKRKSLPERRPSEPSGTVKLQKTMRATTTPQPAASGMGMRKTLRSDPSAGPTETNRAQFGGSWGMRQSLRQNGNSQGVMPRERPLSFQGPPPRHEDEDRRSKRASLDASLMNSTEMAKLMHANLRRRGSDSSETSFRRSRPPRESFGFRTSMRNAPPQPLMAGSTSRFSLQPGSPPGSPSSPPPVSMSNRMTMRAMRSDSSDGSSRRVRLFGKSSGKKPTKPRLKSRFEDSSDEDEAGPSRFASRFDSSDDERAPTATPAVRPVPRTMRTSSSAAAVAMKMPTPQYDEKAVQFPDVQDESSSEEEFPSRRKKPLSARQFSGVSGRLVKTRTDSQGLRRSGSGRGALLESSTAPSVGTQVMSRPSSHRRGSLLSVLRRKKDSDPGKISRAPPSESAARMDTRLERSPEEISGLRLNPPHALDHSMDNWPLIETVDFEKRPMTADPNQHVDSSRPVFAQRRSTNQLLTAGRHGDDETVDGSVKKKKKFKALRRMFKLDD</sequence>
<gene>
    <name evidence="2" type="ORF">C8034_v004816</name>
</gene>
<feature type="compositionally biased region" description="Basic and acidic residues" evidence="1">
    <location>
        <begin position="662"/>
        <end position="694"/>
    </location>
</feature>
<feature type="region of interest" description="Disordered" evidence="1">
    <location>
        <begin position="505"/>
        <end position="532"/>
    </location>
</feature>
<feature type="compositionally biased region" description="Acidic residues" evidence="1">
    <location>
        <begin position="378"/>
        <end position="388"/>
    </location>
</feature>
<feature type="compositionally biased region" description="Polar residues" evidence="1">
    <location>
        <begin position="580"/>
        <end position="593"/>
    </location>
</feature>
<feature type="compositionally biased region" description="Basic residues" evidence="1">
    <location>
        <begin position="888"/>
        <end position="907"/>
    </location>
</feature>
<feature type="region of interest" description="Disordered" evidence="1">
    <location>
        <begin position="235"/>
        <end position="342"/>
    </location>
</feature>
<protein>
    <submittedName>
        <fullName evidence="2">Uncharacterized protein</fullName>
    </submittedName>
</protein>
<accession>A0A4V3I2D5</accession>
<feature type="region of interest" description="Disordered" evidence="1">
    <location>
        <begin position="36"/>
        <end position="218"/>
    </location>
</feature>
<feature type="compositionally biased region" description="Pro residues" evidence="1">
    <location>
        <begin position="111"/>
        <end position="126"/>
    </location>
</feature>
<feature type="region of interest" description="Disordered" evidence="1">
    <location>
        <begin position="424"/>
        <end position="469"/>
    </location>
</feature>
<feature type="region of interest" description="Disordered" evidence="1">
    <location>
        <begin position="1"/>
        <end position="23"/>
    </location>
</feature>
<feature type="region of interest" description="Disordered" evidence="1">
    <location>
        <begin position="374"/>
        <end position="396"/>
    </location>
</feature>
<feature type="compositionally biased region" description="Polar residues" evidence="1">
    <location>
        <begin position="512"/>
        <end position="532"/>
    </location>
</feature>
<feature type="region of interest" description="Disordered" evidence="1">
    <location>
        <begin position="611"/>
        <end position="1106"/>
    </location>
</feature>
<evidence type="ECO:0000313" key="3">
    <source>
        <dbReference type="Proteomes" id="UP000295604"/>
    </source>
</evidence>
<feature type="region of interest" description="Disordered" evidence="1">
    <location>
        <begin position="1145"/>
        <end position="1164"/>
    </location>
</feature>
<feature type="compositionally biased region" description="Basic and acidic residues" evidence="1">
    <location>
        <begin position="611"/>
        <end position="627"/>
    </location>
</feature>
<feature type="compositionally biased region" description="Polar residues" evidence="1">
    <location>
        <begin position="190"/>
        <end position="200"/>
    </location>
</feature>